<gene>
    <name evidence="1" type="ORF">PXEA_LOCUS36719</name>
</gene>
<name>A0A3S5BFF3_9PLAT</name>
<dbReference type="Proteomes" id="UP000784294">
    <property type="component" value="Unassembled WGS sequence"/>
</dbReference>
<accession>A0A3S5BFF3</accession>
<proteinExistence type="predicted"/>
<sequence>MCYTYFLVSRSNYSRACSGTTAPTVNLHADTDKYPLRDTGTPDWPTPAGHLVQTCTLLKSYTCTIKIGDPSRAKRKPAARLVSQDLAKARYSPTCVLPVGSTAIRVVNRRDRLWTPSHSLRARLSSCNPAGKHTHTCAQAARLVALVAGSIPRGPVMHPSFRLAASASSRLEETSVLKAEAAETHAWCFVCACLVQPASRPASPTNGQNVQAQSAALISALASACLSVYLPACLPARAAVCRRVCAGSTAGQTGGSFDRQDTAYWPTGCTHTQKHTQTQTQAQTHTCLHTHARLARKAHNLTLGTTTGSECEQCSGRPAPSCVHFRGCAGKLNFRHRPPLFLPKSVLVSDLLVPTPQPSAGP</sequence>
<dbReference type="AlphaFoldDB" id="A0A3S5BFF3"/>
<dbReference type="EMBL" id="CAAALY010280107">
    <property type="protein sequence ID" value="VEL43279.1"/>
    <property type="molecule type" value="Genomic_DNA"/>
</dbReference>
<evidence type="ECO:0000313" key="2">
    <source>
        <dbReference type="Proteomes" id="UP000784294"/>
    </source>
</evidence>
<organism evidence="1 2">
    <name type="scientific">Protopolystoma xenopodis</name>
    <dbReference type="NCBI Taxonomy" id="117903"/>
    <lineage>
        <taxon>Eukaryota</taxon>
        <taxon>Metazoa</taxon>
        <taxon>Spiralia</taxon>
        <taxon>Lophotrochozoa</taxon>
        <taxon>Platyhelminthes</taxon>
        <taxon>Monogenea</taxon>
        <taxon>Polyopisthocotylea</taxon>
        <taxon>Polystomatidea</taxon>
        <taxon>Polystomatidae</taxon>
        <taxon>Protopolystoma</taxon>
    </lineage>
</organism>
<evidence type="ECO:0000313" key="1">
    <source>
        <dbReference type="EMBL" id="VEL43279.1"/>
    </source>
</evidence>
<reference evidence="1" key="1">
    <citation type="submission" date="2018-11" db="EMBL/GenBank/DDBJ databases">
        <authorList>
            <consortium name="Pathogen Informatics"/>
        </authorList>
    </citation>
    <scope>NUCLEOTIDE SEQUENCE</scope>
</reference>
<protein>
    <submittedName>
        <fullName evidence="1">Uncharacterized protein</fullName>
    </submittedName>
</protein>
<keyword evidence="2" id="KW-1185">Reference proteome</keyword>
<comment type="caution">
    <text evidence="1">The sequence shown here is derived from an EMBL/GenBank/DDBJ whole genome shotgun (WGS) entry which is preliminary data.</text>
</comment>